<reference evidence="2 3" key="1">
    <citation type="submission" date="2024-02" db="EMBL/GenBank/DDBJ databases">
        <title>New especies of Spiribacter isolated from saline water.</title>
        <authorList>
            <person name="Leon M.J."/>
            <person name="De La Haba R."/>
            <person name="Sanchez-Porro C."/>
            <person name="Ventosa A."/>
        </authorList>
    </citation>
    <scope>NUCLEOTIDE SEQUENCE [LARGE SCALE GENOMIC DNA]</scope>
    <source>
        <strain evidence="3">ag22IC4-189</strain>
    </source>
</reference>
<dbReference type="Proteomes" id="UP001556637">
    <property type="component" value="Unassembled WGS sequence"/>
</dbReference>
<sequence length="130" mass="14194">MRHEHVPLFRDAEAGSSLVEVLVAALVLSIGLLGLSMSQAQSLDSLRQGRIALQARLLAVDLAEQWRAARPHHPPAASVADWRERVQIRLPAGRARIEWPSAGATAGRVSMTWSDRSSDRGGRLELEFGP</sequence>
<keyword evidence="3" id="KW-1185">Reference proteome</keyword>
<evidence type="ECO:0000256" key="1">
    <source>
        <dbReference type="SAM" id="Phobius"/>
    </source>
</evidence>
<organism evidence="2 3">
    <name type="scientific">Spiribacter insolitus</name>
    <dbReference type="NCBI Taxonomy" id="3122417"/>
    <lineage>
        <taxon>Bacteria</taxon>
        <taxon>Pseudomonadati</taxon>
        <taxon>Pseudomonadota</taxon>
        <taxon>Gammaproteobacteria</taxon>
        <taxon>Chromatiales</taxon>
        <taxon>Ectothiorhodospiraceae</taxon>
        <taxon>Spiribacter</taxon>
    </lineage>
</organism>
<keyword evidence="1" id="KW-0812">Transmembrane</keyword>
<evidence type="ECO:0008006" key="4">
    <source>
        <dbReference type="Google" id="ProtNLM"/>
    </source>
</evidence>
<comment type="caution">
    <text evidence="2">The sequence shown here is derived from an EMBL/GenBank/DDBJ whole genome shotgun (WGS) entry which is preliminary data.</text>
</comment>
<protein>
    <recommendedName>
        <fullName evidence="4">Type IV fimbrial biogenesis protein PilV</fullName>
    </recommendedName>
</protein>
<dbReference type="Pfam" id="PF07963">
    <property type="entry name" value="N_methyl"/>
    <property type="match status" value="1"/>
</dbReference>
<keyword evidence="1" id="KW-1133">Transmembrane helix</keyword>
<keyword evidence="1" id="KW-0472">Membrane</keyword>
<evidence type="ECO:0000313" key="2">
    <source>
        <dbReference type="EMBL" id="MEX0430098.1"/>
    </source>
</evidence>
<dbReference type="EMBL" id="JBAKFF010000001">
    <property type="protein sequence ID" value="MEX0430098.1"/>
    <property type="molecule type" value="Genomic_DNA"/>
</dbReference>
<feature type="transmembrane region" description="Helical" evidence="1">
    <location>
        <begin position="17"/>
        <end position="37"/>
    </location>
</feature>
<dbReference type="RefSeq" id="WP_367982893.1">
    <property type="nucleotide sequence ID" value="NZ_JBAKFF010000001.1"/>
</dbReference>
<proteinExistence type="predicted"/>
<gene>
    <name evidence="2" type="ORF">V6X30_01610</name>
</gene>
<evidence type="ECO:0000313" key="3">
    <source>
        <dbReference type="Proteomes" id="UP001556637"/>
    </source>
</evidence>
<name>A0ABV3T7A8_9GAMM</name>
<accession>A0ABV3T7A8</accession>
<dbReference type="InterPro" id="IPR012902">
    <property type="entry name" value="N_methyl_site"/>
</dbReference>